<dbReference type="InterPro" id="IPR058982">
    <property type="entry name" value="Beta-barrel_AprE"/>
</dbReference>
<dbReference type="Gene3D" id="2.40.50.100">
    <property type="match status" value="1"/>
</dbReference>
<organism evidence="7 8">
    <name type="scientific">Spirosoma utsteinense</name>
    <dbReference type="NCBI Taxonomy" id="2585773"/>
    <lineage>
        <taxon>Bacteria</taxon>
        <taxon>Pseudomonadati</taxon>
        <taxon>Bacteroidota</taxon>
        <taxon>Cytophagia</taxon>
        <taxon>Cytophagales</taxon>
        <taxon>Cytophagaceae</taxon>
        <taxon>Spirosoma</taxon>
    </lineage>
</organism>
<comment type="caution">
    <text evidence="7">The sequence shown here is derived from an EMBL/GenBank/DDBJ whole genome shotgun (WGS) entry which is preliminary data.</text>
</comment>
<proteinExistence type="predicted"/>
<evidence type="ECO:0000313" key="7">
    <source>
        <dbReference type="EMBL" id="MBC3791242.1"/>
    </source>
</evidence>
<dbReference type="PRINTS" id="PR01490">
    <property type="entry name" value="RTXTOXIND"/>
</dbReference>
<reference evidence="7 8" key="1">
    <citation type="submission" date="2019-06" db="EMBL/GenBank/DDBJ databases">
        <title>Spirosoma utsteinense sp. nov. isolated from Antarctic ice-free soils.</title>
        <authorList>
            <person name="Tahon G."/>
        </authorList>
    </citation>
    <scope>NUCLEOTIDE SEQUENCE [LARGE SCALE GENOMIC DNA]</scope>
    <source>
        <strain evidence="7 8">LMG 31447</strain>
    </source>
</reference>
<keyword evidence="3" id="KW-1133">Transmembrane helix</keyword>
<feature type="domain" description="AprE-like beta-barrel" evidence="6">
    <location>
        <begin position="276"/>
        <end position="367"/>
    </location>
</feature>
<evidence type="ECO:0000256" key="2">
    <source>
        <dbReference type="ARBA" id="ARBA00022692"/>
    </source>
</evidence>
<dbReference type="EMBL" id="VFIA01000008">
    <property type="protein sequence ID" value="MBC3791242.1"/>
    <property type="molecule type" value="Genomic_DNA"/>
</dbReference>
<keyword evidence="4" id="KW-0472">Membrane</keyword>
<dbReference type="PANTHER" id="PTHR30386">
    <property type="entry name" value="MEMBRANE FUSION SUBUNIT OF EMRAB-TOLC MULTIDRUG EFFLUX PUMP"/>
    <property type="match status" value="1"/>
</dbReference>
<evidence type="ECO:0000256" key="3">
    <source>
        <dbReference type="ARBA" id="ARBA00022989"/>
    </source>
</evidence>
<keyword evidence="5" id="KW-0175">Coiled coil</keyword>
<comment type="subcellular location">
    <subcellularLocation>
        <location evidence="1">Membrane</location>
        <topology evidence="1">Single-pass membrane protein</topology>
    </subcellularLocation>
</comment>
<keyword evidence="2" id="KW-0812">Transmembrane</keyword>
<evidence type="ECO:0000256" key="4">
    <source>
        <dbReference type="ARBA" id="ARBA00023136"/>
    </source>
</evidence>
<protein>
    <submittedName>
        <fullName evidence="7">HlyD family secretion protein</fullName>
    </submittedName>
</protein>
<dbReference type="Gene3D" id="2.40.30.170">
    <property type="match status" value="1"/>
</dbReference>
<evidence type="ECO:0000256" key="5">
    <source>
        <dbReference type="SAM" id="Coils"/>
    </source>
</evidence>
<name>A0ABR6W3S8_9BACT</name>
<evidence type="ECO:0000256" key="1">
    <source>
        <dbReference type="ARBA" id="ARBA00004167"/>
    </source>
</evidence>
<accession>A0ABR6W3S8</accession>
<sequence>MQRQLHPPTVIEHTTEAYLPQVTVRGQLIYCTVALAIVAALVSLPFIHTEVSVQSSGIVRTVAERNELRPLVAGTVAEVLVQDNQPVRQGQPMIRLQTEVLDTKLRLNRSQQTEKLLNIRDLDRLVRVDRQHLLAVAGLQSPLVRQQYEQFRFLLTENTQTQTKRKREMDVTRQLYEDKVLAQQEFEDKEFAYNTVVAQYASQIERQVSEWQSALSQYQLSLDELRAQERQLHNERNLHTIKAPVAGTVSQLGGRYPGSYVQPGEVLGVVSPDSNLLVECYVSPKDIGLLRPGMVARMQVDAFDYNQWGLAEGKVTEVSNDIVMMDNGPSARQPVFKVKCRLNQPFLTLREGYRGNLKKGMTLRARFVVTERSLFDLLYDNADDWLNPKNTPALAQK</sequence>
<keyword evidence="8" id="KW-1185">Reference proteome</keyword>
<dbReference type="Proteomes" id="UP000700732">
    <property type="component" value="Unassembled WGS sequence"/>
</dbReference>
<dbReference type="RefSeq" id="WP_186737036.1">
    <property type="nucleotide sequence ID" value="NZ_VFIA01000008.1"/>
</dbReference>
<dbReference type="InterPro" id="IPR050739">
    <property type="entry name" value="MFP"/>
</dbReference>
<evidence type="ECO:0000259" key="6">
    <source>
        <dbReference type="Pfam" id="PF26002"/>
    </source>
</evidence>
<dbReference type="Pfam" id="PF26002">
    <property type="entry name" value="Beta-barrel_AprE"/>
    <property type="match status" value="1"/>
</dbReference>
<dbReference type="PANTHER" id="PTHR30386:SF26">
    <property type="entry name" value="TRANSPORT PROTEIN COMB"/>
    <property type="match status" value="1"/>
</dbReference>
<feature type="coiled-coil region" evidence="5">
    <location>
        <begin position="208"/>
        <end position="235"/>
    </location>
</feature>
<gene>
    <name evidence="7" type="ORF">FH603_1741</name>
</gene>
<evidence type="ECO:0000313" key="8">
    <source>
        <dbReference type="Proteomes" id="UP000700732"/>
    </source>
</evidence>